<dbReference type="Gene3D" id="3.40.50.300">
    <property type="entry name" value="P-loop containing nucleotide triphosphate hydrolases"/>
    <property type="match status" value="1"/>
</dbReference>
<sequence>MSFSTILSAAIDGLGVELVRVEADVSNGLPIFHMVGYLSSEVKEAGERVRTAIRNSGYDYPAKRTVINLSPATLRKRGASFDLPIAVAIMASLGQVSPGAAKGCLITGELGLDGKVRKVPGVLPVVMEGKKNGITRFLVPRENRAEGALVKDVEVIGVGSLQEAVAVLSEGGLPENRQEPEAYGAWEEEFPDFADIRGQENVKRAAEIAVAGGHNLLMIGPPGSGKSMTAKCIAGILPPPDMEESLEITKIYSVLGMLDEQSPLIKKRPFREVHHTATRAALIGGGIVPRPGEISLAHGGILFLDELPEFRKSVIEVLRQPLEEKSVQISRTYGNYRFPADFILVAAMNPCPCGCYPDMKKCTCTPAQIHMYLSRISRPFLDRIDLCVEAPRVEYRHLADETKGERSASIRKRVCRAREIQKERYKGTKIVTNSRLQGNEIKYYCTLGKKERALMEQAYTVMGLTARGYHRIIRTARTIADLEGEERIRERHLKEAVGYRVMDEKYWQR</sequence>
<dbReference type="InterPro" id="IPR025943">
    <property type="entry name" value="Sigma_54_int_dom_ATP-bd_2"/>
</dbReference>
<dbReference type="InterPro" id="IPR000523">
    <property type="entry name" value="Mg_chelatse_chII-like_cat_dom"/>
</dbReference>
<evidence type="ECO:0000313" key="4">
    <source>
        <dbReference type="Proteomes" id="UP000823897"/>
    </source>
</evidence>
<dbReference type="Pfam" id="PF01078">
    <property type="entry name" value="Mg_chelatase"/>
    <property type="match status" value="1"/>
</dbReference>
<dbReference type="InterPro" id="IPR003593">
    <property type="entry name" value="AAA+_ATPase"/>
</dbReference>
<reference evidence="3" key="1">
    <citation type="journal article" date="2021" name="PeerJ">
        <title>Extensive microbial diversity within the chicken gut microbiome revealed by metagenomics and culture.</title>
        <authorList>
            <person name="Gilroy R."/>
            <person name="Ravi A."/>
            <person name="Getino M."/>
            <person name="Pursley I."/>
            <person name="Horton D.L."/>
            <person name="Alikhan N.F."/>
            <person name="Baker D."/>
            <person name="Gharbi K."/>
            <person name="Hall N."/>
            <person name="Watson M."/>
            <person name="Adriaenssens E.M."/>
            <person name="Foster-Nyarko E."/>
            <person name="Jarju S."/>
            <person name="Secka A."/>
            <person name="Antonio M."/>
            <person name="Oren A."/>
            <person name="Chaudhuri R.R."/>
            <person name="La Ragione R."/>
            <person name="Hildebrand F."/>
            <person name="Pallen M.J."/>
        </authorList>
    </citation>
    <scope>NUCLEOTIDE SEQUENCE</scope>
    <source>
        <strain evidence="3">ChiGjej3B3-11674</strain>
    </source>
</reference>
<evidence type="ECO:0000259" key="2">
    <source>
        <dbReference type="SMART" id="SM00382"/>
    </source>
</evidence>
<gene>
    <name evidence="3" type="ORF">H9911_06840</name>
</gene>
<comment type="similarity">
    <text evidence="1">Belongs to the Mg-chelatase subunits D/I family. ComM subfamily.</text>
</comment>
<dbReference type="SUPFAM" id="SSF54211">
    <property type="entry name" value="Ribosomal protein S5 domain 2-like"/>
    <property type="match status" value="1"/>
</dbReference>
<dbReference type="GO" id="GO:0005524">
    <property type="term" value="F:ATP binding"/>
    <property type="evidence" value="ECO:0007669"/>
    <property type="project" value="InterPro"/>
</dbReference>
<dbReference type="InterPro" id="IPR027417">
    <property type="entry name" value="P-loop_NTPase"/>
</dbReference>
<dbReference type="NCBIfam" id="TIGR00368">
    <property type="entry name" value="YifB family Mg chelatase-like AAA ATPase"/>
    <property type="match status" value="1"/>
</dbReference>
<name>A0A9D2R5U8_9FIRM</name>
<accession>A0A9D2R5U8</accession>
<dbReference type="EMBL" id="DWUV01000127">
    <property type="protein sequence ID" value="HJD34236.1"/>
    <property type="molecule type" value="Genomic_DNA"/>
</dbReference>
<dbReference type="InterPro" id="IPR014721">
    <property type="entry name" value="Ribsml_uS5_D2-typ_fold_subgr"/>
</dbReference>
<dbReference type="InterPro" id="IPR004482">
    <property type="entry name" value="Mg_chelat-rel"/>
</dbReference>
<evidence type="ECO:0000256" key="1">
    <source>
        <dbReference type="ARBA" id="ARBA00006354"/>
    </source>
</evidence>
<reference evidence="3" key="2">
    <citation type="submission" date="2021-04" db="EMBL/GenBank/DDBJ databases">
        <authorList>
            <person name="Gilroy R."/>
        </authorList>
    </citation>
    <scope>NUCLEOTIDE SEQUENCE</scope>
    <source>
        <strain evidence="3">ChiGjej3B3-11674</strain>
    </source>
</reference>
<dbReference type="InterPro" id="IPR020568">
    <property type="entry name" value="Ribosomal_Su5_D2-typ_SF"/>
</dbReference>
<dbReference type="AlphaFoldDB" id="A0A9D2R5U8"/>
<dbReference type="PROSITE" id="PS00676">
    <property type="entry name" value="SIGMA54_INTERACT_2"/>
    <property type="match status" value="1"/>
</dbReference>
<dbReference type="Gene3D" id="3.30.230.10">
    <property type="match status" value="1"/>
</dbReference>
<comment type="caution">
    <text evidence="3">The sequence shown here is derived from an EMBL/GenBank/DDBJ whole genome shotgun (WGS) entry which is preliminary data.</text>
</comment>
<dbReference type="PANTHER" id="PTHR32039:SF7">
    <property type="entry name" value="COMPETENCE PROTEIN COMM"/>
    <property type="match status" value="1"/>
</dbReference>
<dbReference type="Proteomes" id="UP000823897">
    <property type="component" value="Unassembled WGS sequence"/>
</dbReference>
<dbReference type="SMART" id="SM00382">
    <property type="entry name" value="AAA"/>
    <property type="match status" value="1"/>
</dbReference>
<proteinExistence type="inferred from homology"/>
<dbReference type="SUPFAM" id="SSF52540">
    <property type="entry name" value="P-loop containing nucleoside triphosphate hydrolases"/>
    <property type="match status" value="1"/>
</dbReference>
<organism evidence="3 4">
    <name type="scientific">Candidatus Mediterraneibacter tabaqchaliae</name>
    <dbReference type="NCBI Taxonomy" id="2838689"/>
    <lineage>
        <taxon>Bacteria</taxon>
        <taxon>Bacillati</taxon>
        <taxon>Bacillota</taxon>
        <taxon>Clostridia</taxon>
        <taxon>Lachnospirales</taxon>
        <taxon>Lachnospiraceae</taxon>
        <taxon>Mediterraneibacter</taxon>
    </lineage>
</organism>
<dbReference type="Pfam" id="PF13335">
    <property type="entry name" value="Mg_chelatase_C"/>
    <property type="match status" value="1"/>
</dbReference>
<dbReference type="PANTHER" id="PTHR32039">
    <property type="entry name" value="MAGNESIUM-CHELATASE SUBUNIT CHLI"/>
    <property type="match status" value="1"/>
</dbReference>
<feature type="domain" description="AAA+ ATPase" evidence="2">
    <location>
        <begin position="212"/>
        <end position="394"/>
    </location>
</feature>
<dbReference type="Pfam" id="PF13541">
    <property type="entry name" value="ChlI"/>
    <property type="match status" value="1"/>
</dbReference>
<dbReference type="InterPro" id="IPR025158">
    <property type="entry name" value="Mg_chelat-rel_C"/>
</dbReference>
<dbReference type="InterPro" id="IPR045006">
    <property type="entry name" value="CHLI-like"/>
</dbReference>
<evidence type="ECO:0000313" key="3">
    <source>
        <dbReference type="EMBL" id="HJD34236.1"/>
    </source>
</evidence>
<dbReference type="CDD" id="cd00009">
    <property type="entry name" value="AAA"/>
    <property type="match status" value="1"/>
</dbReference>
<protein>
    <submittedName>
        <fullName evidence="3">YifB family Mg chelatase-like AAA ATPase</fullName>
    </submittedName>
</protein>